<name>A0ABT2UQE6_9BACL</name>
<accession>A0ABT2UQE6</accession>
<protein>
    <submittedName>
        <fullName evidence="1">Uncharacterized protein</fullName>
    </submittedName>
</protein>
<dbReference type="Proteomes" id="UP001652445">
    <property type="component" value="Unassembled WGS sequence"/>
</dbReference>
<dbReference type="EMBL" id="JAOQIO010000110">
    <property type="protein sequence ID" value="MCU6796876.1"/>
    <property type="molecule type" value="Genomic_DNA"/>
</dbReference>
<comment type="caution">
    <text evidence="1">The sequence shown here is derived from an EMBL/GenBank/DDBJ whole genome shotgun (WGS) entry which is preliminary data.</text>
</comment>
<sequence>MAYACKNPDCAHAGVAYKSAEAEMLSMKHSSYGYDVLALVGELRFKQHRTVAEVAEALNEQGIPTSERHAQNLYERYQILLSASLDDRISE</sequence>
<dbReference type="RefSeq" id="WP_262687705.1">
    <property type="nucleotide sequence ID" value="NZ_JAOQIO010000110.1"/>
</dbReference>
<reference evidence="1 2" key="1">
    <citation type="submission" date="2022-09" db="EMBL/GenBank/DDBJ databases">
        <authorList>
            <person name="Han X.L."/>
            <person name="Wang Q."/>
            <person name="Lu T."/>
        </authorList>
    </citation>
    <scope>NUCLEOTIDE SEQUENCE [LARGE SCALE GENOMIC DNA]</scope>
    <source>
        <strain evidence="1 2">WQ 127069</strain>
    </source>
</reference>
<organism evidence="1 2">
    <name type="scientific">Paenibacillus baimaensis</name>
    <dbReference type="NCBI Taxonomy" id="2982185"/>
    <lineage>
        <taxon>Bacteria</taxon>
        <taxon>Bacillati</taxon>
        <taxon>Bacillota</taxon>
        <taxon>Bacilli</taxon>
        <taxon>Bacillales</taxon>
        <taxon>Paenibacillaceae</taxon>
        <taxon>Paenibacillus</taxon>
    </lineage>
</organism>
<evidence type="ECO:0000313" key="1">
    <source>
        <dbReference type="EMBL" id="MCU6796876.1"/>
    </source>
</evidence>
<proteinExistence type="predicted"/>
<evidence type="ECO:0000313" key="2">
    <source>
        <dbReference type="Proteomes" id="UP001652445"/>
    </source>
</evidence>
<gene>
    <name evidence="1" type="ORF">OB236_32595</name>
</gene>
<keyword evidence="2" id="KW-1185">Reference proteome</keyword>